<evidence type="ECO:0000313" key="2">
    <source>
        <dbReference type="WBParaSite" id="RSKR_0000039600.1"/>
    </source>
</evidence>
<reference evidence="2" key="1">
    <citation type="submission" date="2016-11" db="UniProtKB">
        <authorList>
            <consortium name="WormBaseParasite"/>
        </authorList>
    </citation>
    <scope>IDENTIFICATION</scope>
    <source>
        <strain evidence="2">KR3021</strain>
    </source>
</reference>
<sequence>MAQNEQHFNLDKVIDHFEQALNGNEDIFMEQYLEAYRELNKIFGILGRIFGFVESDVTEKVAILDTFLANDKANYSSVGTMIKHECHSNQCPKGNGSRTLLRLHRALQFIILFVEGLKNSQDNGMAISTVCKTSYDKTLANYHGFFIRKSVAVAVYTLPSREYIIKGFFTHADEDVSNQTIHILADKFKRVGQNVYDRIQEMYTHNNLLELP</sequence>
<dbReference type="Proteomes" id="UP000095286">
    <property type="component" value="Unplaced"/>
</dbReference>
<accession>A0AC35TGP6</accession>
<dbReference type="WBParaSite" id="RSKR_0000039600.1">
    <property type="protein sequence ID" value="RSKR_0000039600.1"/>
    <property type="gene ID" value="RSKR_0000039600"/>
</dbReference>
<protein>
    <submittedName>
        <fullName evidence="2">GLTP domain-containing protein</fullName>
    </submittedName>
</protein>
<proteinExistence type="predicted"/>
<evidence type="ECO:0000313" key="1">
    <source>
        <dbReference type="Proteomes" id="UP000095286"/>
    </source>
</evidence>
<organism evidence="1 2">
    <name type="scientific">Rhabditophanes sp. KR3021</name>
    <dbReference type="NCBI Taxonomy" id="114890"/>
    <lineage>
        <taxon>Eukaryota</taxon>
        <taxon>Metazoa</taxon>
        <taxon>Ecdysozoa</taxon>
        <taxon>Nematoda</taxon>
        <taxon>Chromadorea</taxon>
        <taxon>Rhabditida</taxon>
        <taxon>Tylenchina</taxon>
        <taxon>Panagrolaimomorpha</taxon>
        <taxon>Strongyloidoidea</taxon>
        <taxon>Alloionematidae</taxon>
        <taxon>Rhabditophanes</taxon>
    </lineage>
</organism>
<name>A0AC35TGP6_9BILA</name>